<dbReference type="PATRIC" id="fig|1398.25.peg.1090"/>
<evidence type="ECO:0000313" key="1">
    <source>
        <dbReference type="EMBL" id="KYC62217.1"/>
    </source>
</evidence>
<organism evidence="1 2">
    <name type="scientific">Heyndrickxia coagulans</name>
    <name type="common">Weizmannia coagulans</name>
    <dbReference type="NCBI Taxonomy" id="1398"/>
    <lineage>
        <taxon>Bacteria</taxon>
        <taxon>Bacillati</taxon>
        <taxon>Bacillota</taxon>
        <taxon>Bacilli</taxon>
        <taxon>Bacillales</taxon>
        <taxon>Bacillaceae</taxon>
        <taxon>Heyndrickxia</taxon>
    </lineage>
</organism>
<evidence type="ECO:0000313" key="2">
    <source>
        <dbReference type="Proteomes" id="UP000075304"/>
    </source>
</evidence>
<dbReference type="AlphaFoldDB" id="A0A150JYB6"/>
<protein>
    <submittedName>
        <fullName evidence="1">Uncharacterized protein</fullName>
    </submittedName>
</protein>
<proteinExistence type="predicted"/>
<dbReference type="Proteomes" id="UP000075304">
    <property type="component" value="Unassembled WGS sequence"/>
</dbReference>
<name>A0A150JYB6_HEYCO</name>
<gene>
    <name evidence="1" type="ORF">B4099_1944</name>
</gene>
<accession>A0A150JYB6</accession>
<dbReference type="EMBL" id="LQYI01000130">
    <property type="protein sequence ID" value="KYC62217.1"/>
    <property type="molecule type" value="Genomic_DNA"/>
</dbReference>
<sequence length="41" mass="4843">MLHEAIAFAAMQKAFDVFEKNVNRRVRNAPSFAYLLFQFSY</sequence>
<comment type="caution">
    <text evidence="1">The sequence shown here is derived from an EMBL/GenBank/DDBJ whole genome shotgun (WGS) entry which is preliminary data.</text>
</comment>
<reference evidence="1 2" key="1">
    <citation type="submission" date="2016-01" db="EMBL/GenBank/DDBJ databases">
        <title>Genome Sequences of Twelve Sporeforming Bacillus Species Isolated from Foods.</title>
        <authorList>
            <person name="Berendsen E.M."/>
            <person name="Wells-Bennik M.H."/>
            <person name="Krawcyk A.O."/>
            <person name="De Jong A."/>
            <person name="Holsappel S."/>
            <person name="Eijlander R.T."/>
            <person name="Kuipers O.P."/>
        </authorList>
    </citation>
    <scope>NUCLEOTIDE SEQUENCE [LARGE SCALE GENOMIC DNA]</scope>
    <source>
        <strain evidence="1 2">B4099</strain>
    </source>
</reference>